<accession>A0ABQ1HEB2</accession>
<proteinExistence type="predicted"/>
<dbReference type="InterPro" id="IPR011202">
    <property type="entry name" value="UCP014677"/>
</dbReference>
<dbReference type="EMBL" id="BMGA01000002">
    <property type="protein sequence ID" value="GGA71850.1"/>
    <property type="molecule type" value="Genomic_DNA"/>
</dbReference>
<reference evidence="2" key="1">
    <citation type="journal article" date="2019" name="Int. J. Syst. Evol. Microbiol.">
        <title>The Global Catalogue of Microorganisms (GCM) 10K type strain sequencing project: providing services to taxonomists for standard genome sequencing and annotation.</title>
        <authorList>
            <consortium name="The Broad Institute Genomics Platform"/>
            <consortium name="The Broad Institute Genome Sequencing Center for Infectious Disease"/>
            <person name="Wu L."/>
            <person name="Ma J."/>
        </authorList>
    </citation>
    <scope>NUCLEOTIDE SEQUENCE [LARGE SCALE GENOMIC DNA]</scope>
    <source>
        <strain evidence="2">CGMCC 1.12811</strain>
    </source>
</reference>
<evidence type="ECO:0000313" key="1">
    <source>
        <dbReference type="EMBL" id="GGA71850.1"/>
    </source>
</evidence>
<dbReference type="PIRSF" id="PIRSF014677">
    <property type="entry name" value="UCP014677"/>
    <property type="match status" value="1"/>
</dbReference>
<evidence type="ECO:0008006" key="3">
    <source>
        <dbReference type="Google" id="ProtNLM"/>
    </source>
</evidence>
<comment type="caution">
    <text evidence="1">The sequence shown here is derived from an EMBL/GenBank/DDBJ whole genome shotgun (WGS) entry which is preliminary data.</text>
</comment>
<sequence>MSFKEDFFERLDGFSSSPFLFIGSGFSFKYINTETWEGLLRKYSGMMNIPFEKYRSLASGNWPKVGTLIANDYHGYWFDADAIKTEREKNLHEMVDFSSPLKVSISEYLKEVSKKEIDLRHKTDIELLKAAKINGIITTNYDLLCESIYPDFKVYKSQQELIFSSLQEIGEIYKIHGCCSEPNSLIITAEDYHEFEEKNAYLAAKLLTVFLEHPTIFMGYSISDTNVRGILASIIRCLDQGQVNELSSRLFFIEYVHDHKGEPLIDKYEFEIGGSILPLTRIRTKEYLEILQVLASLNQKFPASLLRKIKEHIYELVSTNDPSGKIAVVDFNTDTDLDKVDVVIGVGVSGKSTEKSYETFSRFDVAEDVVFDNKGFDAQELIDKSLPKLVKANGWMPVCKYYKQIENKSKIDAKIVAAATKDVTLWKDANPYSYKAKTIQETYNSIAEIIEQNTPDKAIKIMLLIEPAKLNLEELEKFLRENWNLTTDQNNKSYYMKLVCLYDRLKNQ</sequence>
<dbReference type="RefSeq" id="WP_188493197.1">
    <property type="nucleotide sequence ID" value="NZ_BMGA01000002.1"/>
</dbReference>
<dbReference type="Proteomes" id="UP000658793">
    <property type="component" value="Unassembled WGS sequence"/>
</dbReference>
<protein>
    <recommendedName>
        <fullName evidence="3">SIR2-like domain-containing protein</fullName>
    </recommendedName>
</protein>
<evidence type="ECO:0000313" key="2">
    <source>
        <dbReference type="Proteomes" id="UP000658793"/>
    </source>
</evidence>
<organism evidence="1 2">
    <name type="scientific">Flavobacterium palustre</name>
    <dbReference type="NCBI Taxonomy" id="1476463"/>
    <lineage>
        <taxon>Bacteria</taxon>
        <taxon>Pseudomonadati</taxon>
        <taxon>Bacteroidota</taxon>
        <taxon>Flavobacteriia</taxon>
        <taxon>Flavobacteriales</taxon>
        <taxon>Flavobacteriaceae</taxon>
        <taxon>Flavobacterium</taxon>
    </lineage>
</organism>
<gene>
    <name evidence="1" type="ORF">GCM10008015_10670</name>
</gene>
<dbReference type="Pfam" id="PF13289">
    <property type="entry name" value="SIR2_2"/>
    <property type="match status" value="1"/>
</dbReference>
<keyword evidence="2" id="KW-1185">Reference proteome</keyword>
<name>A0ABQ1HEB2_9FLAO</name>